<feature type="region of interest" description="Disordered" evidence="1">
    <location>
        <begin position="239"/>
        <end position="267"/>
    </location>
</feature>
<evidence type="ECO:0000313" key="3">
    <source>
        <dbReference type="EMBL" id="KAF5765971.1"/>
    </source>
</evidence>
<evidence type="ECO:0000259" key="2">
    <source>
        <dbReference type="Pfam" id="PF03078"/>
    </source>
</evidence>
<dbReference type="Gramene" id="mRNA:HanXRQr2_Chr15g0709851">
    <property type="protein sequence ID" value="CDS:HanXRQr2_Chr15g0709851.1"/>
    <property type="gene ID" value="HanXRQr2_Chr15g0709851"/>
</dbReference>
<proteinExistence type="predicted"/>
<reference evidence="3" key="2">
    <citation type="submission" date="2020-06" db="EMBL/GenBank/DDBJ databases">
        <title>Helianthus annuus Genome sequencing and assembly Release 2.</title>
        <authorList>
            <person name="Gouzy J."/>
            <person name="Langlade N."/>
            <person name="Munos S."/>
        </authorList>
    </citation>
    <scope>NUCLEOTIDE SEQUENCE</scope>
    <source>
        <tissue evidence="3">Leaves</tissue>
    </source>
</reference>
<keyword evidence="4" id="KW-1185">Reference proteome</keyword>
<name>A0A9K3H4C4_HELAN</name>
<reference evidence="3" key="1">
    <citation type="journal article" date="2017" name="Nature">
        <title>The sunflower genome provides insights into oil metabolism, flowering and Asterid evolution.</title>
        <authorList>
            <person name="Badouin H."/>
            <person name="Gouzy J."/>
            <person name="Grassa C.J."/>
            <person name="Murat F."/>
            <person name="Staton S.E."/>
            <person name="Cottret L."/>
            <person name="Lelandais-Briere C."/>
            <person name="Owens G.L."/>
            <person name="Carrere S."/>
            <person name="Mayjonade B."/>
            <person name="Legrand L."/>
            <person name="Gill N."/>
            <person name="Kane N.C."/>
            <person name="Bowers J.E."/>
            <person name="Hubner S."/>
            <person name="Bellec A."/>
            <person name="Berard A."/>
            <person name="Berges H."/>
            <person name="Blanchet N."/>
            <person name="Boniface M.C."/>
            <person name="Brunel D."/>
            <person name="Catrice O."/>
            <person name="Chaidir N."/>
            <person name="Claudel C."/>
            <person name="Donnadieu C."/>
            <person name="Faraut T."/>
            <person name="Fievet G."/>
            <person name="Helmstetter N."/>
            <person name="King M."/>
            <person name="Knapp S.J."/>
            <person name="Lai Z."/>
            <person name="Le Paslier M.C."/>
            <person name="Lippi Y."/>
            <person name="Lorenzon L."/>
            <person name="Mandel J.R."/>
            <person name="Marage G."/>
            <person name="Marchand G."/>
            <person name="Marquand E."/>
            <person name="Bret-Mestries E."/>
            <person name="Morien E."/>
            <person name="Nambeesan S."/>
            <person name="Nguyen T."/>
            <person name="Pegot-Espagnet P."/>
            <person name="Pouilly N."/>
            <person name="Raftis F."/>
            <person name="Sallet E."/>
            <person name="Schiex T."/>
            <person name="Thomas J."/>
            <person name="Vandecasteele C."/>
            <person name="Vares D."/>
            <person name="Vear F."/>
            <person name="Vautrin S."/>
            <person name="Crespi M."/>
            <person name="Mangin B."/>
            <person name="Burke J.M."/>
            <person name="Salse J."/>
            <person name="Munos S."/>
            <person name="Vincourt P."/>
            <person name="Rieseberg L.H."/>
            <person name="Langlade N.B."/>
        </authorList>
    </citation>
    <scope>NUCLEOTIDE SEQUENCE</scope>
    <source>
        <tissue evidence="3">Leaves</tissue>
    </source>
</reference>
<dbReference type="EMBL" id="MNCJ02000330">
    <property type="protein sequence ID" value="KAF5765971.1"/>
    <property type="molecule type" value="Genomic_DNA"/>
</dbReference>
<organism evidence="3 4">
    <name type="scientific">Helianthus annuus</name>
    <name type="common">Common sunflower</name>
    <dbReference type="NCBI Taxonomy" id="4232"/>
    <lineage>
        <taxon>Eukaryota</taxon>
        <taxon>Viridiplantae</taxon>
        <taxon>Streptophyta</taxon>
        <taxon>Embryophyta</taxon>
        <taxon>Tracheophyta</taxon>
        <taxon>Spermatophyta</taxon>
        <taxon>Magnoliopsida</taxon>
        <taxon>eudicotyledons</taxon>
        <taxon>Gunneridae</taxon>
        <taxon>Pentapetalae</taxon>
        <taxon>asterids</taxon>
        <taxon>campanulids</taxon>
        <taxon>Asterales</taxon>
        <taxon>Asteraceae</taxon>
        <taxon>Asteroideae</taxon>
        <taxon>Heliantheae alliance</taxon>
        <taxon>Heliantheae</taxon>
        <taxon>Helianthus</taxon>
    </lineage>
</organism>
<sequence>MRPLQVALGTRLHSVYEYSMEFYSTFKFKAKADPFDSDGVEFICVGELFSISIAQFGVLVGLYTEDESVEEEFTGGLREILNNMRQMAWAQIGDRPYDLSVTKSSQLRDPLYCYIHRVLSNSLCQQRDSSGVVNLRDLTCLYCIHNHIPLDVTHLLLKNMHLNQLASSPTPIFFGGWIYRLFKNYAHRMPKSFHRGARFGKVDLAQCRSMGLVQEMDDGSVRFRNARGNTWGPEKVLALQDDPSRPPPQHQSHHAGSSSQGAGFPNFQNLTDLLQENLLSTRNTYNMASNTYTRIRAVERSVATMQDDITYIREHMAHPGEEGNDNEDMD</sequence>
<dbReference type="InterPro" id="IPR004312">
    <property type="entry name" value="ATHILA_Orf1_C"/>
</dbReference>
<comment type="caution">
    <text evidence="3">The sequence shown here is derived from an EMBL/GenBank/DDBJ whole genome shotgun (WGS) entry which is preliminary data.</text>
</comment>
<feature type="compositionally biased region" description="Low complexity" evidence="1">
    <location>
        <begin position="254"/>
        <end position="263"/>
    </location>
</feature>
<dbReference type="AlphaFoldDB" id="A0A9K3H4C4"/>
<gene>
    <name evidence="3" type="ORF">HanXRQr2_Chr15g0709851</name>
</gene>
<evidence type="ECO:0000256" key="1">
    <source>
        <dbReference type="SAM" id="MobiDB-lite"/>
    </source>
</evidence>
<evidence type="ECO:0000313" key="4">
    <source>
        <dbReference type="Proteomes" id="UP000215914"/>
    </source>
</evidence>
<dbReference type="Pfam" id="PF03078">
    <property type="entry name" value="ATHILA"/>
    <property type="match status" value="1"/>
</dbReference>
<dbReference type="Proteomes" id="UP000215914">
    <property type="component" value="Unassembled WGS sequence"/>
</dbReference>
<protein>
    <recommendedName>
        <fullName evidence="2">Arabidopsis retrotransposon Orf1 C-terminal domain-containing protein</fullName>
    </recommendedName>
</protein>
<feature type="domain" description="Arabidopsis retrotransposon Orf1 C-terminal" evidence="2">
    <location>
        <begin position="16"/>
        <end position="141"/>
    </location>
</feature>
<accession>A0A9K3H4C4</accession>